<dbReference type="InterPro" id="IPR011004">
    <property type="entry name" value="Trimer_LpxA-like_sf"/>
</dbReference>
<proteinExistence type="predicted"/>
<dbReference type="PANTHER" id="PTHR23416">
    <property type="entry name" value="SIALIC ACID SYNTHASE-RELATED"/>
    <property type="match status" value="1"/>
</dbReference>
<gene>
    <name evidence="1" type="ORF">CATMQ487_00120</name>
</gene>
<dbReference type="InterPro" id="IPR051159">
    <property type="entry name" value="Hexapeptide_acetyltransf"/>
</dbReference>
<accession>A0ABM7YFX8</accession>
<name>A0ABM7YFX8_9BURK</name>
<evidence type="ECO:0008006" key="3">
    <source>
        <dbReference type="Google" id="ProtNLM"/>
    </source>
</evidence>
<keyword evidence="2" id="KW-1185">Reference proteome</keyword>
<dbReference type="InterPro" id="IPR001451">
    <property type="entry name" value="Hexapep"/>
</dbReference>
<evidence type="ECO:0000313" key="2">
    <source>
        <dbReference type="Proteomes" id="UP001057498"/>
    </source>
</evidence>
<dbReference type="EMBL" id="AP025730">
    <property type="protein sequence ID" value="BDI03042.1"/>
    <property type="molecule type" value="Genomic_DNA"/>
</dbReference>
<evidence type="ECO:0000313" key="1">
    <source>
        <dbReference type="EMBL" id="BDI03042.1"/>
    </source>
</evidence>
<dbReference type="Proteomes" id="UP001057498">
    <property type="component" value="Chromosome"/>
</dbReference>
<sequence length="230" mass="25555">MLNRWRRRWLRALKFRPLFGERSQGRLLPHTRISPSTCIEHEDQLTLADHVFIGHFNFIEASGGVTIDEGVQVTSHVAIVTHSSHRAQRLLGRAYADWPAALPDWSPEGAEPPQPDWISGKPLPKKAHVTPPRPGWIAGPVHIGAYSFIGPHSLIEANTRLGRGCIVCAGAQVRGEFTDFSVIEGVPGRVVGDSRRGDEAWLVRHPELLPFYEAWAGEAPSAGRRRPRGR</sequence>
<protein>
    <recommendedName>
        <fullName evidence="3">Acetyltransferase</fullName>
    </recommendedName>
</protein>
<dbReference type="Gene3D" id="2.160.10.10">
    <property type="entry name" value="Hexapeptide repeat proteins"/>
    <property type="match status" value="1"/>
</dbReference>
<organism evidence="1 2">
    <name type="scientific">Sphaerotilus microaerophilus</name>
    <dbReference type="NCBI Taxonomy" id="2914710"/>
    <lineage>
        <taxon>Bacteria</taxon>
        <taxon>Pseudomonadati</taxon>
        <taxon>Pseudomonadota</taxon>
        <taxon>Betaproteobacteria</taxon>
        <taxon>Burkholderiales</taxon>
        <taxon>Sphaerotilaceae</taxon>
        <taxon>Sphaerotilus</taxon>
    </lineage>
</organism>
<reference evidence="1" key="1">
    <citation type="submission" date="2022-04" db="EMBL/GenBank/DDBJ databases">
        <title>Whole genome sequence of Sphaerotilus sp. FB-5.</title>
        <authorList>
            <person name="Takeda M."/>
            <person name="Narihara S."/>
            <person name="Akimoto M."/>
            <person name="Akimoto R."/>
            <person name="Nishiyashiki S."/>
            <person name="Murakami T."/>
        </authorList>
    </citation>
    <scope>NUCLEOTIDE SEQUENCE</scope>
    <source>
        <strain evidence="1">FB-5</strain>
    </source>
</reference>
<dbReference type="SUPFAM" id="SSF51161">
    <property type="entry name" value="Trimeric LpxA-like enzymes"/>
    <property type="match status" value="1"/>
</dbReference>
<dbReference type="Pfam" id="PF00132">
    <property type="entry name" value="Hexapep"/>
    <property type="match status" value="1"/>
</dbReference>